<dbReference type="Proteomes" id="UP000314294">
    <property type="component" value="Unassembled WGS sequence"/>
</dbReference>
<sequence length="168" mass="18492">MCVWACAPGSFGAHRSAASSDRLRRTGPGQRHREKHSSRMEEAKRFRVKRRCPDEADEALPHAADGGERMGYRGGDGGAFTGTDNRLPSGPGSALHFFSDQSQTMAEMDDPSWESQSGASLGIYGRQKKKNTAFQTVTLLGPGYKRIPTHMRTASFITECPEIFLRLT</sequence>
<evidence type="ECO:0000256" key="1">
    <source>
        <dbReference type="SAM" id="MobiDB-lite"/>
    </source>
</evidence>
<accession>A0A4Z2HLV1</accession>
<dbReference type="EMBL" id="SRLO01000213">
    <property type="protein sequence ID" value="TNN66869.1"/>
    <property type="molecule type" value="Genomic_DNA"/>
</dbReference>
<reference evidence="2 3" key="1">
    <citation type="submission" date="2019-03" db="EMBL/GenBank/DDBJ databases">
        <title>First draft genome of Liparis tanakae, snailfish: a comprehensive survey of snailfish specific genes.</title>
        <authorList>
            <person name="Kim W."/>
            <person name="Song I."/>
            <person name="Jeong J.-H."/>
            <person name="Kim D."/>
            <person name="Kim S."/>
            <person name="Ryu S."/>
            <person name="Song J.Y."/>
            <person name="Lee S.K."/>
        </authorList>
    </citation>
    <scope>NUCLEOTIDE SEQUENCE [LARGE SCALE GENOMIC DNA]</scope>
    <source>
        <tissue evidence="2">Muscle</tissue>
    </source>
</reference>
<gene>
    <name evidence="2" type="ORF">EYF80_022938</name>
</gene>
<organism evidence="2 3">
    <name type="scientific">Liparis tanakae</name>
    <name type="common">Tanaka's snailfish</name>
    <dbReference type="NCBI Taxonomy" id="230148"/>
    <lineage>
        <taxon>Eukaryota</taxon>
        <taxon>Metazoa</taxon>
        <taxon>Chordata</taxon>
        <taxon>Craniata</taxon>
        <taxon>Vertebrata</taxon>
        <taxon>Euteleostomi</taxon>
        <taxon>Actinopterygii</taxon>
        <taxon>Neopterygii</taxon>
        <taxon>Teleostei</taxon>
        <taxon>Neoteleostei</taxon>
        <taxon>Acanthomorphata</taxon>
        <taxon>Eupercaria</taxon>
        <taxon>Perciformes</taxon>
        <taxon>Cottioidei</taxon>
        <taxon>Cottales</taxon>
        <taxon>Liparidae</taxon>
        <taxon>Liparis</taxon>
    </lineage>
</organism>
<name>A0A4Z2HLV1_9TELE</name>
<feature type="region of interest" description="Disordered" evidence="1">
    <location>
        <begin position="11"/>
        <end position="94"/>
    </location>
</feature>
<comment type="caution">
    <text evidence="2">The sequence shown here is derived from an EMBL/GenBank/DDBJ whole genome shotgun (WGS) entry which is preliminary data.</text>
</comment>
<evidence type="ECO:0000313" key="3">
    <source>
        <dbReference type="Proteomes" id="UP000314294"/>
    </source>
</evidence>
<protein>
    <submittedName>
        <fullName evidence="2">Uncharacterized protein</fullName>
    </submittedName>
</protein>
<proteinExistence type="predicted"/>
<keyword evidence="3" id="KW-1185">Reference proteome</keyword>
<dbReference type="AlphaFoldDB" id="A0A4Z2HLV1"/>
<evidence type="ECO:0000313" key="2">
    <source>
        <dbReference type="EMBL" id="TNN66869.1"/>
    </source>
</evidence>